<comment type="caution">
    <text evidence="6">The sequence shown here is derived from an EMBL/GenBank/DDBJ whole genome shotgun (WGS) entry which is preliminary data.</text>
</comment>
<protein>
    <submittedName>
        <fullName evidence="6">Xaa-Pro peptidase family protein</fullName>
    </submittedName>
</protein>
<dbReference type="InterPro" id="IPR000994">
    <property type="entry name" value="Pept_M24"/>
</dbReference>
<dbReference type="RefSeq" id="WP_368522467.1">
    <property type="nucleotide sequence ID" value="NZ_JAYWMA010000006.1"/>
</dbReference>
<keyword evidence="2" id="KW-0378">Hydrolase</keyword>
<dbReference type="SUPFAM" id="SSF53092">
    <property type="entry name" value="Creatinase/prolidase N-terminal domain"/>
    <property type="match status" value="1"/>
</dbReference>
<feature type="domain" description="Peptidase M24" evidence="5">
    <location>
        <begin position="162"/>
        <end position="364"/>
    </location>
</feature>
<dbReference type="Gene3D" id="3.40.350.10">
    <property type="entry name" value="Creatinase/prolidase N-terminal domain"/>
    <property type="match status" value="1"/>
</dbReference>
<feature type="region of interest" description="Disordered" evidence="4">
    <location>
        <begin position="376"/>
        <end position="401"/>
    </location>
</feature>
<evidence type="ECO:0000256" key="4">
    <source>
        <dbReference type="SAM" id="MobiDB-lite"/>
    </source>
</evidence>
<dbReference type="SUPFAM" id="SSF55920">
    <property type="entry name" value="Creatinase/aminopeptidase"/>
    <property type="match status" value="1"/>
</dbReference>
<proteinExistence type="inferred from homology"/>
<evidence type="ECO:0000256" key="3">
    <source>
        <dbReference type="RuleBase" id="RU000590"/>
    </source>
</evidence>
<dbReference type="PROSITE" id="PS00491">
    <property type="entry name" value="PROLINE_PEPTIDASE"/>
    <property type="match status" value="1"/>
</dbReference>
<evidence type="ECO:0000256" key="1">
    <source>
        <dbReference type="ARBA" id="ARBA00022723"/>
    </source>
</evidence>
<reference evidence="6 7" key="1">
    <citation type="journal article" date="2024" name="Fungal Genet. Biol.">
        <title>The porcine skin microbiome exhibits broad fungal antagonism.</title>
        <authorList>
            <person name="De La Cruz K.F."/>
            <person name="Townsend E.C."/>
            <person name="Alex Cheong J.Z."/>
            <person name="Salamzade R."/>
            <person name="Liu A."/>
            <person name="Sandstrom S."/>
            <person name="Davila E."/>
            <person name="Huang L."/>
            <person name="Xu K.H."/>
            <person name="Wu S.Y."/>
            <person name="Meudt J.J."/>
            <person name="Shanmuganayagam D."/>
            <person name="Gibson A.L.F."/>
            <person name="Kalan L.R."/>
        </authorList>
    </citation>
    <scope>NUCLEOTIDE SEQUENCE [LARGE SCALE GENOMIC DNA]</scope>
    <source>
        <strain evidence="6 7">LK2569</strain>
    </source>
</reference>
<name>A0ABV3UUD2_9CORY</name>
<dbReference type="PANTHER" id="PTHR46112">
    <property type="entry name" value="AMINOPEPTIDASE"/>
    <property type="match status" value="1"/>
</dbReference>
<dbReference type="InterPro" id="IPR029149">
    <property type="entry name" value="Creatin/AminoP/Spt16_N"/>
</dbReference>
<dbReference type="InterPro" id="IPR036005">
    <property type="entry name" value="Creatinase/aminopeptidase-like"/>
</dbReference>
<evidence type="ECO:0000313" key="7">
    <source>
        <dbReference type="Proteomes" id="UP001558353"/>
    </source>
</evidence>
<evidence type="ECO:0000313" key="6">
    <source>
        <dbReference type="EMBL" id="MEX3528792.1"/>
    </source>
</evidence>
<dbReference type="InterPro" id="IPR050659">
    <property type="entry name" value="Peptidase_M24B"/>
</dbReference>
<dbReference type="EMBL" id="JAYWMA010000006">
    <property type="protein sequence ID" value="MEX3528792.1"/>
    <property type="molecule type" value="Genomic_DNA"/>
</dbReference>
<comment type="similarity">
    <text evidence="3">Belongs to the peptidase M24B family.</text>
</comment>
<gene>
    <name evidence="6" type="ORF">VVR64_06900</name>
</gene>
<keyword evidence="7" id="KW-1185">Reference proteome</keyword>
<evidence type="ECO:0000256" key="2">
    <source>
        <dbReference type="ARBA" id="ARBA00022801"/>
    </source>
</evidence>
<keyword evidence="1 3" id="KW-0479">Metal-binding</keyword>
<organism evidence="6 7">
    <name type="scientific">Corynebacterium xerosis</name>
    <dbReference type="NCBI Taxonomy" id="1725"/>
    <lineage>
        <taxon>Bacteria</taxon>
        <taxon>Bacillati</taxon>
        <taxon>Actinomycetota</taxon>
        <taxon>Actinomycetes</taxon>
        <taxon>Mycobacteriales</taxon>
        <taxon>Corynebacteriaceae</taxon>
        <taxon>Corynebacterium</taxon>
    </lineage>
</organism>
<accession>A0ABV3UUD2</accession>
<evidence type="ECO:0000259" key="5">
    <source>
        <dbReference type="Pfam" id="PF00557"/>
    </source>
</evidence>
<dbReference type="Proteomes" id="UP001558353">
    <property type="component" value="Unassembled WGS sequence"/>
</dbReference>
<dbReference type="Gene3D" id="3.90.230.10">
    <property type="entry name" value="Creatinase/methionine aminopeptidase superfamily"/>
    <property type="match status" value="1"/>
</dbReference>
<feature type="compositionally biased region" description="Low complexity" evidence="4">
    <location>
        <begin position="384"/>
        <end position="394"/>
    </location>
</feature>
<dbReference type="Pfam" id="PF00557">
    <property type="entry name" value="Peptidase_M24"/>
    <property type="match status" value="1"/>
</dbReference>
<dbReference type="InterPro" id="IPR001131">
    <property type="entry name" value="Peptidase_M24B_aminopep-P_CS"/>
</dbReference>
<dbReference type="PANTHER" id="PTHR46112:SF3">
    <property type="entry name" value="AMINOPEPTIDASE YPDF"/>
    <property type="match status" value="1"/>
</dbReference>
<sequence>MTESLFPSNVYAERLARAARLAADRGIGGLVFGTGPDLEYLIGSRVSSHERLTCVVVPVAKPGDGDTARPTLILPAVERGDLPASAVPDLDVDVVLWADGEDPHRLAADALGLNEGDILGVGASLTADHLLPILGLTGAAPVLAGDTLRELFMRKDAAEIDQLRDAGAAIDRVHARVPGMLRAGRTEEAIAAELSAAILEEGHTAVDFVIVGSGPNGANPHHDFSGRELCDGDVVVVDIGGTWGVGYHSDCTRTYVVGQAPERATAAWEVLRAAQEAAVAAVRPGVTAASIDAAARDAISAAGHGDAFIHRTGHGIGLSLHEEPFIMEGNDLVLEPGMAFSVEPGLYFEEDFGMRLEDIVVVTDDGCEPLNRGPHELVAATGTDSDSARAAGRAASDEGEK</sequence>